<keyword evidence="2" id="KW-0472">Membrane</keyword>
<evidence type="ECO:0000313" key="4">
    <source>
        <dbReference type="Proteomes" id="UP000563426"/>
    </source>
</evidence>
<keyword evidence="2" id="KW-1133">Transmembrane helix</keyword>
<gene>
    <name evidence="3" type="ORF">HMI49_12665</name>
</gene>
<evidence type="ECO:0000256" key="1">
    <source>
        <dbReference type="SAM" id="MobiDB-lite"/>
    </source>
</evidence>
<reference evidence="3 4" key="1">
    <citation type="submission" date="2020-05" db="EMBL/GenBank/DDBJ databases">
        <authorList>
            <person name="Whitworth D."/>
        </authorList>
    </citation>
    <scope>NUCLEOTIDE SEQUENCE [LARGE SCALE GENOMIC DNA]</scope>
    <source>
        <strain evidence="3 4">AB043B</strain>
    </source>
</reference>
<dbReference type="RefSeq" id="WP_171434954.1">
    <property type="nucleotide sequence ID" value="NZ_JABFJV010000056.1"/>
</dbReference>
<feature type="transmembrane region" description="Helical" evidence="2">
    <location>
        <begin position="6"/>
        <end position="27"/>
    </location>
</feature>
<accession>A0A7Y4KHT4</accession>
<proteinExistence type="predicted"/>
<evidence type="ECO:0000256" key="2">
    <source>
        <dbReference type="SAM" id="Phobius"/>
    </source>
</evidence>
<dbReference type="AlphaFoldDB" id="A0A7Y4KHT4"/>
<sequence length="177" mass="18967">MSTSRLWPFVGVAILSGAAGFAAAAWLGPAEGRAVRSDALERQEARLEEALRKLEACPPAAEALPLRTTVAVDTAGLREEIRQILKEELRAATSAPTPSAPEPRPPEPTPQSVAAFNQGRGLVENAVATGRWSEAQRQELRSLLSQLTPEQRQEIIRTLVVSINSGKVKVDVVGAPF</sequence>
<feature type="region of interest" description="Disordered" evidence="1">
    <location>
        <begin position="89"/>
        <end position="112"/>
    </location>
</feature>
<evidence type="ECO:0000313" key="3">
    <source>
        <dbReference type="EMBL" id="NOK34046.1"/>
    </source>
</evidence>
<organism evidence="3 4">
    <name type="scientific">Corallococcus exercitus</name>
    <dbReference type="NCBI Taxonomy" id="2316736"/>
    <lineage>
        <taxon>Bacteria</taxon>
        <taxon>Pseudomonadati</taxon>
        <taxon>Myxococcota</taxon>
        <taxon>Myxococcia</taxon>
        <taxon>Myxococcales</taxon>
        <taxon>Cystobacterineae</taxon>
        <taxon>Myxococcaceae</taxon>
        <taxon>Corallococcus</taxon>
    </lineage>
</organism>
<protein>
    <submittedName>
        <fullName evidence="3">Uncharacterized protein</fullName>
    </submittedName>
</protein>
<dbReference type="Proteomes" id="UP000563426">
    <property type="component" value="Unassembled WGS sequence"/>
</dbReference>
<feature type="compositionally biased region" description="Pro residues" evidence="1">
    <location>
        <begin position="98"/>
        <end position="109"/>
    </location>
</feature>
<comment type="caution">
    <text evidence="3">The sequence shown here is derived from an EMBL/GenBank/DDBJ whole genome shotgun (WGS) entry which is preliminary data.</text>
</comment>
<keyword evidence="2" id="KW-0812">Transmembrane</keyword>
<name>A0A7Y4KHT4_9BACT</name>
<keyword evidence="4" id="KW-1185">Reference proteome</keyword>
<dbReference type="EMBL" id="JABFJV010000056">
    <property type="protein sequence ID" value="NOK34046.1"/>
    <property type="molecule type" value="Genomic_DNA"/>
</dbReference>